<sequence>MAFYVCDGSSSEKKLGAGIIRTKGFIKTYYTFTTETRSHQSVGAECFAIHKVTELIRKYNDKRATVITDFQHMIDLFYGRRIPVRPVPPWVIRALCNLKELRSAGIEIILRHQSDLVHISDFAASHRLSRAYKRSGERIMKESESLSAVAEVRAGMNIKARPHDDIFEENMVFIQRTNAGKQPVLDAGSGIFKTFIFQRISLTEWGVFDENLCLIEEGSSLVSAMNEVFYKLSPSAQTISVNEHAMYLLQTEDQQSEDFLTLVSRMMLFPIVVFEDFLLSIESRKLQEVERFGPANHYIRRELG</sequence>
<comment type="caution">
    <text evidence="1">The sequence shown here is derived from an EMBL/GenBank/DDBJ whole genome shotgun (WGS) entry which is preliminary data.</text>
</comment>
<evidence type="ECO:0000313" key="2">
    <source>
        <dbReference type="Proteomes" id="UP000278746"/>
    </source>
</evidence>
<dbReference type="EMBL" id="RHIB01000001">
    <property type="protein sequence ID" value="RNA69979.1"/>
    <property type="molecule type" value="Genomic_DNA"/>
</dbReference>
<name>A0A3M7TXH7_9BACI</name>
<reference evidence="1 2" key="1">
    <citation type="submission" date="2018-10" db="EMBL/GenBank/DDBJ databases">
        <title>Bacillus Keqinensis sp. nov., a moderately halophilic bacterium isolated from a saline-alkaline lake.</title>
        <authorList>
            <person name="Wang H."/>
        </authorList>
    </citation>
    <scope>NUCLEOTIDE SEQUENCE [LARGE SCALE GENOMIC DNA]</scope>
    <source>
        <strain evidence="1 2">KQ-3</strain>
    </source>
</reference>
<protein>
    <submittedName>
        <fullName evidence="1">Uncharacterized protein</fullName>
    </submittedName>
</protein>
<dbReference type="AlphaFoldDB" id="A0A3M7TXH7"/>
<keyword evidence="2" id="KW-1185">Reference proteome</keyword>
<proteinExistence type="predicted"/>
<accession>A0A3M7TXH7</accession>
<dbReference type="OrthoDB" id="2823739at2"/>
<evidence type="ECO:0000313" key="1">
    <source>
        <dbReference type="EMBL" id="RNA69979.1"/>
    </source>
</evidence>
<dbReference type="Proteomes" id="UP000278746">
    <property type="component" value="Unassembled WGS sequence"/>
</dbReference>
<dbReference type="RefSeq" id="WP_122897491.1">
    <property type="nucleotide sequence ID" value="NZ_RHIB01000001.1"/>
</dbReference>
<organism evidence="1 2">
    <name type="scientific">Alteribacter keqinensis</name>
    <dbReference type="NCBI Taxonomy" id="2483800"/>
    <lineage>
        <taxon>Bacteria</taxon>
        <taxon>Bacillati</taxon>
        <taxon>Bacillota</taxon>
        <taxon>Bacilli</taxon>
        <taxon>Bacillales</taxon>
        <taxon>Bacillaceae</taxon>
        <taxon>Alteribacter</taxon>
    </lineage>
</organism>
<gene>
    <name evidence="1" type="ORF">EBO34_08620</name>
</gene>